<dbReference type="FunFam" id="3.30.70.270:FF:000001">
    <property type="entry name" value="Diguanylate cyclase domain protein"/>
    <property type="match status" value="1"/>
</dbReference>
<dbReference type="Pfam" id="PF00990">
    <property type="entry name" value="GGDEF"/>
    <property type="match status" value="1"/>
</dbReference>
<evidence type="ECO:0000313" key="6">
    <source>
        <dbReference type="Proteomes" id="UP001155587"/>
    </source>
</evidence>
<keyword evidence="5" id="KW-0808">Transferase</keyword>
<organism evidence="5 6">
    <name type="scientific">Vibrio qingdaonensis</name>
    <dbReference type="NCBI Taxonomy" id="2829491"/>
    <lineage>
        <taxon>Bacteria</taxon>
        <taxon>Pseudomonadati</taxon>
        <taxon>Pseudomonadota</taxon>
        <taxon>Gammaproteobacteria</taxon>
        <taxon>Vibrionales</taxon>
        <taxon>Vibrionaceae</taxon>
        <taxon>Vibrio</taxon>
    </lineage>
</organism>
<sequence length="422" mass="47912">MIDKSTLNLNSAILKLFDVTSVPTIITDSSGKLDYVNQALLSLLGYTRTEIMSDHVVITHPDDRELNKVIRRKLDQHPNEAVEIKKRYQHKQGHIIYALLCIVAQRDEDGLVTQFIAQIRDLSIERQSQAGELLLEQLVLKSNDAIYVVDPASGQILNCNELAYQRLGYSKAEMLRLSVPDINPLFTPSLSWKDHVSSMKVERNKYIEATHRRKDGTELPVEASVNMVEHNGSCYLLAVVRDISERKAREMKVIEEQNLDPLTNLPNRRLLDRRLQTLINDSESFTQSIAFLYLDVDNFKFINDQYGHTTGDEILIELARRINDFTRQSDIIARLGGDEFLVVMKGIKNQPHARSIAEHLLQVFSHRFKTSDGKEIDVSLSIGVTLCKESQWCTTDAIAIADRAMYLAKKQAGSAIAYLDCQ</sequence>
<accession>A0A9X3CSF7</accession>
<dbReference type="InterPro" id="IPR000014">
    <property type="entry name" value="PAS"/>
</dbReference>
<dbReference type="EMBL" id="JAKRRY010000031">
    <property type="protein sequence ID" value="MCW8348084.1"/>
    <property type="molecule type" value="Genomic_DNA"/>
</dbReference>
<dbReference type="CDD" id="cd00130">
    <property type="entry name" value="PAS"/>
    <property type="match status" value="2"/>
</dbReference>
<dbReference type="CDD" id="cd01949">
    <property type="entry name" value="GGDEF"/>
    <property type="match status" value="1"/>
</dbReference>
<feature type="domain" description="GGDEF" evidence="4">
    <location>
        <begin position="287"/>
        <end position="421"/>
    </location>
</feature>
<evidence type="ECO:0000259" key="2">
    <source>
        <dbReference type="PROSITE" id="PS50112"/>
    </source>
</evidence>
<dbReference type="PROSITE" id="PS50887">
    <property type="entry name" value="GGDEF"/>
    <property type="match status" value="1"/>
</dbReference>
<dbReference type="InterPro" id="IPR013767">
    <property type="entry name" value="PAS_fold"/>
</dbReference>
<dbReference type="PROSITE" id="PS50112">
    <property type="entry name" value="PAS"/>
    <property type="match status" value="1"/>
</dbReference>
<dbReference type="SMART" id="SM00091">
    <property type="entry name" value="PAS"/>
    <property type="match status" value="2"/>
</dbReference>
<dbReference type="PANTHER" id="PTHR44757">
    <property type="entry name" value="DIGUANYLATE CYCLASE DGCP"/>
    <property type="match status" value="1"/>
</dbReference>
<evidence type="ECO:0000259" key="3">
    <source>
        <dbReference type="PROSITE" id="PS50113"/>
    </source>
</evidence>
<dbReference type="InterPro" id="IPR035965">
    <property type="entry name" value="PAS-like_dom_sf"/>
</dbReference>
<evidence type="ECO:0000259" key="4">
    <source>
        <dbReference type="PROSITE" id="PS50887"/>
    </source>
</evidence>
<dbReference type="PROSITE" id="PS50113">
    <property type="entry name" value="PAC"/>
    <property type="match status" value="1"/>
</dbReference>
<dbReference type="NCBIfam" id="TIGR00254">
    <property type="entry name" value="GGDEF"/>
    <property type="match status" value="1"/>
</dbReference>
<keyword evidence="6" id="KW-1185">Reference proteome</keyword>
<dbReference type="RefSeq" id="WP_265676651.1">
    <property type="nucleotide sequence ID" value="NZ_JAKRRY010000031.1"/>
</dbReference>
<proteinExistence type="predicted"/>
<dbReference type="InterPro" id="IPR001610">
    <property type="entry name" value="PAC"/>
</dbReference>
<dbReference type="SMART" id="SM00086">
    <property type="entry name" value="PAC"/>
    <property type="match status" value="2"/>
</dbReference>
<evidence type="ECO:0000313" key="5">
    <source>
        <dbReference type="EMBL" id="MCW8348084.1"/>
    </source>
</evidence>
<dbReference type="EC" id="2.7.7.65" evidence="5"/>
<comment type="caution">
    <text evidence="5">The sequence shown here is derived from an EMBL/GenBank/DDBJ whole genome shotgun (WGS) entry which is preliminary data.</text>
</comment>
<protein>
    <submittedName>
        <fullName evidence="5">Diguanylate cyclase</fullName>
        <ecNumber evidence="5">2.7.7.65</ecNumber>
    </submittedName>
</protein>
<dbReference type="Proteomes" id="UP001155587">
    <property type="component" value="Unassembled WGS sequence"/>
</dbReference>
<dbReference type="Pfam" id="PF13426">
    <property type="entry name" value="PAS_9"/>
    <property type="match status" value="1"/>
</dbReference>
<reference evidence="5" key="1">
    <citation type="submission" date="2022-02" db="EMBL/GenBank/DDBJ databases">
        <title>Vibrio sp. nov, a new bacterium isolated from seawater.</title>
        <authorList>
            <person name="Yuan Y."/>
        </authorList>
    </citation>
    <scope>NUCLEOTIDE SEQUENCE</scope>
    <source>
        <strain evidence="5">ZSDZ65</strain>
    </source>
</reference>
<gene>
    <name evidence="5" type="ORF">MD535_19015</name>
</gene>
<dbReference type="InterPro" id="IPR043128">
    <property type="entry name" value="Rev_trsase/Diguanyl_cyclase"/>
</dbReference>
<dbReference type="SUPFAM" id="SSF55073">
    <property type="entry name" value="Nucleotide cyclase"/>
    <property type="match status" value="1"/>
</dbReference>
<dbReference type="GO" id="GO:0006355">
    <property type="term" value="P:regulation of DNA-templated transcription"/>
    <property type="evidence" value="ECO:0007669"/>
    <property type="project" value="InterPro"/>
</dbReference>
<evidence type="ECO:0000256" key="1">
    <source>
        <dbReference type="ARBA" id="ARBA00001946"/>
    </source>
</evidence>
<keyword evidence="5" id="KW-0548">Nucleotidyltransferase</keyword>
<dbReference type="InterPro" id="IPR052155">
    <property type="entry name" value="Biofilm_reg_signaling"/>
</dbReference>
<dbReference type="Gene3D" id="3.30.450.20">
    <property type="entry name" value="PAS domain"/>
    <property type="match status" value="2"/>
</dbReference>
<feature type="domain" description="PAS" evidence="2">
    <location>
        <begin position="9"/>
        <end position="65"/>
    </location>
</feature>
<dbReference type="InterPro" id="IPR029787">
    <property type="entry name" value="Nucleotide_cyclase"/>
</dbReference>
<dbReference type="InterPro" id="IPR000160">
    <property type="entry name" value="GGDEF_dom"/>
</dbReference>
<feature type="domain" description="PAC" evidence="3">
    <location>
        <begin position="205"/>
        <end position="255"/>
    </location>
</feature>
<dbReference type="SMART" id="SM00267">
    <property type="entry name" value="GGDEF"/>
    <property type="match status" value="1"/>
</dbReference>
<dbReference type="Pfam" id="PF00989">
    <property type="entry name" value="PAS"/>
    <property type="match status" value="1"/>
</dbReference>
<dbReference type="InterPro" id="IPR000700">
    <property type="entry name" value="PAS-assoc_C"/>
</dbReference>
<name>A0A9X3CSF7_9VIBR</name>
<dbReference type="SUPFAM" id="SSF55785">
    <property type="entry name" value="PYP-like sensor domain (PAS domain)"/>
    <property type="match status" value="2"/>
</dbReference>
<comment type="cofactor">
    <cofactor evidence="1">
        <name>Mg(2+)</name>
        <dbReference type="ChEBI" id="CHEBI:18420"/>
    </cofactor>
</comment>
<dbReference type="Gene3D" id="3.30.70.270">
    <property type="match status" value="1"/>
</dbReference>
<dbReference type="AlphaFoldDB" id="A0A9X3CSF7"/>
<dbReference type="NCBIfam" id="TIGR00229">
    <property type="entry name" value="sensory_box"/>
    <property type="match status" value="2"/>
</dbReference>
<dbReference type="PANTHER" id="PTHR44757:SF2">
    <property type="entry name" value="BIOFILM ARCHITECTURE MAINTENANCE PROTEIN MBAA"/>
    <property type="match status" value="1"/>
</dbReference>
<dbReference type="GO" id="GO:0052621">
    <property type="term" value="F:diguanylate cyclase activity"/>
    <property type="evidence" value="ECO:0007669"/>
    <property type="project" value="UniProtKB-EC"/>
</dbReference>